<evidence type="ECO:0000256" key="5">
    <source>
        <dbReference type="ARBA" id="ARBA00019425"/>
    </source>
</evidence>
<evidence type="ECO:0000256" key="1">
    <source>
        <dbReference type="ARBA" id="ARBA00001971"/>
    </source>
</evidence>
<dbReference type="GO" id="GO:0020037">
    <property type="term" value="F:heme binding"/>
    <property type="evidence" value="ECO:0007669"/>
    <property type="project" value="InterPro"/>
</dbReference>
<evidence type="ECO:0000256" key="13">
    <source>
        <dbReference type="ARBA" id="ARBA00023004"/>
    </source>
</evidence>
<evidence type="ECO:0000256" key="6">
    <source>
        <dbReference type="ARBA" id="ARBA00022448"/>
    </source>
</evidence>
<dbReference type="InterPro" id="IPR000701">
    <property type="entry name" value="SuccDH_FuR_B_TM-su"/>
</dbReference>
<dbReference type="STRING" id="233100.SAMN05216526_1907"/>
<dbReference type="OrthoDB" id="9809280at2"/>
<gene>
    <name evidence="16" type="ORF">SAMN05216526_1907</name>
</gene>
<dbReference type="InterPro" id="IPR014312">
    <property type="entry name" value="Succ_DH_anchor"/>
</dbReference>
<evidence type="ECO:0000256" key="4">
    <source>
        <dbReference type="ARBA" id="ARBA00005163"/>
    </source>
</evidence>
<evidence type="ECO:0000256" key="12">
    <source>
        <dbReference type="ARBA" id="ARBA00022989"/>
    </source>
</evidence>
<keyword evidence="10" id="KW-0479">Metal-binding</keyword>
<evidence type="ECO:0000256" key="15">
    <source>
        <dbReference type="SAM" id="Phobius"/>
    </source>
</evidence>
<evidence type="ECO:0000256" key="3">
    <source>
        <dbReference type="ARBA" id="ARBA00004141"/>
    </source>
</evidence>
<feature type="transmembrane region" description="Helical" evidence="15">
    <location>
        <begin position="24"/>
        <end position="44"/>
    </location>
</feature>
<comment type="function">
    <text evidence="2">Membrane-anchoring subunit of succinate dehydrogenase (SDH).</text>
</comment>
<comment type="subcellular location">
    <subcellularLocation>
        <location evidence="3">Membrane</location>
        <topology evidence="3">Multi-pass membrane protein</topology>
    </subcellularLocation>
</comment>
<sequence>MSLQSPLGRARGLGSAKDGTHHWWVMRISSIAMLPLSLWLLVGLGSVSGQGYEAAATWVSAPWNLTLMVLTIAVLFHHVQLGVSTIVEDYVHHEAMKVAGVIAVKFLTVLLALASIMAVLRVAFGS</sequence>
<evidence type="ECO:0000256" key="9">
    <source>
        <dbReference type="ARBA" id="ARBA00022692"/>
    </source>
</evidence>
<dbReference type="AlphaFoldDB" id="A0A1R3W7P4"/>
<keyword evidence="9 15" id="KW-0812">Transmembrane</keyword>
<evidence type="ECO:0000256" key="8">
    <source>
        <dbReference type="ARBA" id="ARBA00022617"/>
    </source>
</evidence>
<keyword evidence="12 15" id="KW-1133">Transmembrane helix</keyword>
<evidence type="ECO:0000313" key="17">
    <source>
        <dbReference type="Proteomes" id="UP000223759"/>
    </source>
</evidence>
<keyword evidence="17" id="KW-1185">Reference proteome</keyword>
<evidence type="ECO:0000256" key="14">
    <source>
        <dbReference type="ARBA" id="ARBA00023136"/>
    </source>
</evidence>
<dbReference type="GO" id="GO:0046872">
    <property type="term" value="F:metal ion binding"/>
    <property type="evidence" value="ECO:0007669"/>
    <property type="project" value="UniProtKB-KW"/>
</dbReference>
<feature type="transmembrane region" description="Helical" evidence="15">
    <location>
        <begin position="98"/>
        <end position="124"/>
    </location>
</feature>
<keyword evidence="13" id="KW-0408">Iron</keyword>
<dbReference type="Gene3D" id="1.20.1300.10">
    <property type="entry name" value="Fumarate reductase/succinate dehydrogenase, transmembrane subunit"/>
    <property type="match status" value="1"/>
</dbReference>
<keyword evidence="7" id="KW-0816">Tricarboxylic acid cycle</keyword>
<dbReference type="GO" id="GO:0016020">
    <property type="term" value="C:membrane"/>
    <property type="evidence" value="ECO:0007669"/>
    <property type="project" value="UniProtKB-SubCell"/>
</dbReference>
<evidence type="ECO:0000256" key="2">
    <source>
        <dbReference type="ARBA" id="ARBA00004050"/>
    </source>
</evidence>
<evidence type="ECO:0000256" key="11">
    <source>
        <dbReference type="ARBA" id="ARBA00022982"/>
    </source>
</evidence>
<dbReference type="UniPathway" id="UPA00223"/>
<accession>A0A1R3W7P4</accession>
<organism evidence="16 17">
    <name type="scientific">Ectothiorhodosinus mongolicus</name>
    <dbReference type="NCBI Taxonomy" id="233100"/>
    <lineage>
        <taxon>Bacteria</taxon>
        <taxon>Pseudomonadati</taxon>
        <taxon>Pseudomonadota</taxon>
        <taxon>Gammaproteobacteria</taxon>
        <taxon>Chromatiales</taxon>
        <taxon>Ectothiorhodospiraceae</taxon>
        <taxon>Ectothiorhodosinus</taxon>
    </lineage>
</organism>
<feature type="transmembrane region" description="Helical" evidence="15">
    <location>
        <begin position="56"/>
        <end position="78"/>
    </location>
</feature>
<dbReference type="GO" id="GO:0006099">
    <property type="term" value="P:tricarboxylic acid cycle"/>
    <property type="evidence" value="ECO:0007669"/>
    <property type="project" value="UniProtKB-UniPathway"/>
</dbReference>
<evidence type="ECO:0000256" key="10">
    <source>
        <dbReference type="ARBA" id="ARBA00022723"/>
    </source>
</evidence>
<dbReference type="Pfam" id="PF01127">
    <property type="entry name" value="Sdh_cyt"/>
    <property type="match status" value="1"/>
</dbReference>
<evidence type="ECO:0000313" key="16">
    <source>
        <dbReference type="EMBL" id="SIT73939.1"/>
    </source>
</evidence>
<keyword evidence="14 15" id="KW-0472">Membrane</keyword>
<name>A0A1R3W7P4_9GAMM</name>
<comment type="pathway">
    <text evidence="4">Carbohydrate metabolism; tricarboxylic acid cycle.</text>
</comment>
<comment type="cofactor">
    <cofactor evidence="1">
        <name>heme</name>
        <dbReference type="ChEBI" id="CHEBI:30413"/>
    </cofactor>
</comment>
<dbReference type="NCBIfam" id="TIGR02968">
    <property type="entry name" value="succ_dehyd_anc"/>
    <property type="match status" value="1"/>
</dbReference>
<keyword evidence="8" id="KW-0349">Heme</keyword>
<reference evidence="16 17" key="1">
    <citation type="submission" date="2017-01" db="EMBL/GenBank/DDBJ databases">
        <authorList>
            <person name="Mah S.A."/>
            <person name="Swanson W.J."/>
            <person name="Moy G.W."/>
            <person name="Vacquier V.D."/>
        </authorList>
    </citation>
    <scope>NUCLEOTIDE SEQUENCE [LARGE SCALE GENOMIC DNA]</scope>
    <source>
        <strain evidence="16 17">M9</strain>
    </source>
</reference>
<dbReference type="SUPFAM" id="SSF81343">
    <property type="entry name" value="Fumarate reductase respiratory complex transmembrane subunits"/>
    <property type="match status" value="1"/>
</dbReference>
<proteinExistence type="predicted"/>
<keyword evidence="6" id="KW-0813">Transport</keyword>
<dbReference type="CDD" id="cd03495">
    <property type="entry name" value="SQR_TypeC_SdhD_like"/>
    <property type="match status" value="1"/>
</dbReference>
<evidence type="ECO:0000256" key="7">
    <source>
        <dbReference type="ARBA" id="ARBA00022532"/>
    </source>
</evidence>
<dbReference type="Proteomes" id="UP000223759">
    <property type="component" value="Unassembled WGS sequence"/>
</dbReference>
<keyword evidence="11" id="KW-0249">Electron transport</keyword>
<dbReference type="RefSeq" id="WP_076756310.1">
    <property type="nucleotide sequence ID" value="NZ_CP023018.1"/>
</dbReference>
<dbReference type="InterPro" id="IPR034804">
    <property type="entry name" value="SQR/QFR_C/D"/>
</dbReference>
<protein>
    <recommendedName>
        <fullName evidence="5">Succinate dehydrogenase hydrophobic membrane anchor subunit</fullName>
    </recommendedName>
</protein>
<dbReference type="EMBL" id="FTPK01000005">
    <property type="protein sequence ID" value="SIT73939.1"/>
    <property type="molecule type" value="Genomic_DNA"/>
</dbReference>